<name>A0A401LBW0_9FIRM</name>
<protein>
    <recommendedName>
        <fullName evidence="4">SLH domain-containing protein</fullName>
    </recommendedName>
</protein>
<accession>A0A401LBW0</accession>
<feature type="domain" description="SLH" evidence="4">
    <location>
        <begin position="89"/>
        <end position="149"/>
    </location>
</feature>
<dbReference type="EMBL" id="BHVZ01000001">
    <property type="protein sequence ID" value="GCB29033.1"/>
    <property type="molecule type" value="Genomic_DNA"/>
</dbReference>
<comment type="caution">
    <text evidence="5">The sequence shown here is derived from an EMBL/GenBank/DDBJ whole genome shotgun (WGS) entry which is preliminary data.</text>
</comment>
<dbReference type="Proteomes" id="UP000287361">
    <property type="component" value="Unassembled WGS sequence"/>
</dbReference>
<feature type="chain" id="PRO_5019361441" description="SLH domain-containing protein" evidence="3">
    <location>
        <begin position="27"/>
        <end position="1448"/>
    </location>
</feature>
<keyword evidence="3" id="KW-0732">Signal</keyword>
<evidence type="ECO:0000313" key="5">
    <source>
        <dbReference type="EMBL" id="GCB29033.1"/>
    </source>
</evidence>
<dbReference type="Pfam" id="PF00395">
    <property type="entry name" value="SLH"/>
    <property type="match status" value="3"/>
</dbReference>
<sequence>MKNKGMYRLLSGVLCTSVLLSSQAYAAASADYFDFPQNWSKDAMEFAVKNNFITGVSQDKIAPKAALTRTQLAAILSRVMKTGAGDVSVLDNFTDADKNAWYASAMAKAVELNILYGDGDSIYPDRPVTRQELFAILVRAFAVTGGDESTLASYNDAGSISSWAKAAISAMIAQGYASGYEDKTLRPTQQVTREEFAQLLYRMQEFYGSSAASDDKNKEEAKADEATKTNTKKTSGGGGSSSGGGSHSGGGSNSGSTATAEAIVDAEKAVVESTDMGTWLPLAFKDGYSIEKVTSVTVDGIDVTAKLSKVTTDGTIAKLPLVRTPKQVVIKSGDKTQTINLNGSGAASVYAGTQYLPKYVWAHGAVAAWDYYLTNYDKDGNVRINPTRTTFNLTEEANAHPYYSPDAEVKDGETFGEVVGNVTIMFNFNTDEEKAWFNGINKLELVEYNENKNTINSNLTYTSAGDVAHYNNKVGELTIPIGQSNFRNNGRYYVRVKSNGGDKASVLVPIHVVNEKAPTLLLRETAVSGRNLHFDVKDMTYAITTPIESVTLTDPKGDTKELRYINDYFLFGDLFVLYNDVNAEEGVNNLPYNGNYTITIRSNGFKEFSKSFNVTGGEDVSSKQAAVVYQSAAYDVMTHATGSGSGGGSSDSSGGYKVSADLLFDSDLLANALLLEEMGVTCAAATKVVDNWYNVICDAVFNQGDTTYNTHTGYLNAVNDAKVAGAEWLGYAEYIAAGNVKTTPNRPSAVKEVLEDGLLGDIQHSNTYGRLEAPKTTVGETKENQDVEITFENADAYMGKITKLYLNDNWQELSADAYTIEGNKITIKADALKIGENKITVDATGYLSNVVTIDYAKETEKELSLSVATPISEGQDVVITVTNSEGDFLKNLSGVVLKNSDGTEKTVYHQGYEGSNAVYYVVSEDGKTITLKNVEPGTYTVSVSANYYEALTTEGFTVERTTPLKTAPSVAKHEKKDKDGLLESTDYYRLTFSGLEGKDLDTYLGAIKKVTVGTKAYTEATSIYFQNDNYRTKIADSTYGGYKDALDLAVNGIDATGEGTVITVEAKGYETMTYTLKGDSATTDPGEDDKLTAPTVEKAELTTKSGFFEDCDYYRLRFGTISGTELTAYLNKVTGVTVNGVAYTKESTYMKESTFRVKAENDAYGTSAYDILDLAVNGVDTTKDTVIVITAEGYADVKFTINKTNGGGTTDPDEGKLTAPTVEKAELTTKSGFFEDCDYYRLRFGTISGTELTAYLNKVTGVTVNGDTYTKESTYMKESTFRVKAENDAYGTSAYDILDLAVNGVDTTKDTVIVITAEGYADLTYTIKKAGGSSDGKDDNTEEAKYKVSSCELVDGRYRLMFNGFSESELKSFLGNITEVTVAENKYTDKGWYSWGKHNYSKVDSKGYGVDSLELTADGFNTNDDTEIVIKGTLNGEEVTITFTYTAE</sequence>
<keyword evidence="6" id="KW-1185">Reference proteome</keyword>
<organism evidence="5 6">
    <name type="scientific">Anaerotignum faecicola</name>
    <dbReference type="NCBI Taxonomy" id="2358141"/>
    <lineage>
        <taxon>Bacteria</taxon>
        <taxon>Bacillati</taxon>
        <taxon>Bacillota</taxon>
        <taxon>Clostridia</taxon>
        <taxon>Lachnospirales</taxon>
        <taxon>Anaerotignaceae</taxon>
        <taxon>Anaerotignum</taxon>
    </lineage>
</organism>
<dbReference type="PROSITE" id="PS51272">
    <property type="entry name" value="SLH"/>
    <property type="match status" value="3"/>
</dbReference>
<evidence type="ECO:0000256" key="3">
    <source>
        <dbReference type="SAM" id="SignalP"/>
    </source>
</evidence>
<feature type="compositionally biased region" description="Gly residues" evidence="2">
    <location>
        <begin position="235"/>
        <end position="253"/>
    </location>
</feature>
<dbReference type="InterPro" id="IPR011432">
    <property type="entry name" value="Shr-like_HID"/>
</dbReference>
<proteinExistence type="predicted"/>
<keyword evidence="1" id="KW-0677">Repeat</keyword>
<feature type="compositionally biased region" description="Basic and acidic residues" evidence="2">
    <location>
        <begin position="213"/>
        <end position="227"/>
    </location>
</feature>
<feature type="domain" description="SLH" evidence="4">
    <location>
        <begin position="151"/>
        <end position="214"/>
    </location>
</feature>
<evidence type="ECO:0000313" key="6">
    <source>
        <dbReference type="Proteomes" id="UP000287361"/>
    </source>
</evidence>
<dbReference type="Pfam" id="PF07550">
    <property type="entry name" value="Shr-like_HID"/>
    <property type="match status" value="1"/>
</dbReference>
<feature type="domain" description="SLH" evidence="4">
    <location>
        <begin position="27"/>
        <end position="88"/>
    </location>
</feature>
<feature type="signal peptide" evidence="3">
    <location>
        <begin position="1"/>
        <end position="26"/>
    </location>
</feature>
<dbReference type="InterPro" id="IPR001119">
    <property type="entry name" value="SLH_dom"/>
</dbReference>
<gene>
    <name evidence="5" type="ORF">KGMB03357_06940</name>
</gene>
<evidence type="ECO:0000256" key="1">
    <source>
        <dbReference type="ARBA" id="ARBA00022737"/>
    </source>
</evidence>
<reference evidence="5 6" key="1">
    <citation type="submission" date="2018-10" db="EMBL/GenBank/DDBJ databases">
        <title>Draft Genome Sequence of Anaerotignum sp. KCTC 15736.</title>
        <authorList>
            <person name="Choi S.H."/>
            <person name="Kim J.S."/>
            <person name="Kang S.W."/>
            <person name="Lee J.S."/>
            <person name="Park S.H."/>
        </authorList>
    </citation>
    <scope>NUCLEOTIDE SEQUENCE [LARGE SCALE GENOMIC DNA]</scope>
    <source>
        <strain evidence="5 6">KCTC 15736</strain>
    </source>
</reference>
<evidence type="ECO:0000256" key="2">
    <source>
        <dbReference type="SAM" id="MobiDB-lite"/>
    </source>
</evidence>
<evidence type="ECO:0000259" key="4">
    <source>
        <dbReference type="PROSITE" id="PS51272"/>
    </source>
</evidence>
<feature type="region of interest" description="Disordered" evidence="2">
    <location>
        <begin position="211"/>
        <end position="259"/>
    </location>
</feature>
<dbReference type="OrthoDB" id="2009219at2"/>